<reference evidence="18" key="2">
    <citation type="journal article" date="2018" name="Nat. Commun.">
        <title>Extreme sensitivity to ultraviolet light in the fungal pathogen causing white-nose syndrome of bats.</title>
        <authorList>
            <person name="Palmer J.M."/>
            <person name="Drees K.P."/>
            <person name="Foster J.T."/>
            <person name="Lindner D.L."/>
        </authorList>
    </citation>
    <scope>NUCLEOTIDE SEQUENCE [LARGE SCALE GENOMIC DNA]</scope>
    <source>
        <strain evidence="18">UAMH 10579</strain>
    </source>
</reference>
<feature type="transmembrane region" description="Helical" evidence="14">
    <location>
        <begin position="141"/>
        <end position="159"/>
    </location>
</feature>
<keyword evidence="11" id="KW-0325">Glycoprotein</keyword>
<evidence type="ECO:0000256" key="13">
    <source>
        <dbReference type="ARBA" id="ARBA00045102"/>
    </source>
</evidence>
<reference evidence="17 18" key="1">
    <citation type="submission" date="2016-03" db="EMBL/GenBank/DDBJ databases">
        <title>Comparative genomics of Pseudogymnoascus destructans, the fungus causing white-nose syndrome of bats.</title>
        <authorList>
            <person name="Palmer J.M."/>
            <person name="Drees K.P."/>
            <person name="Foster J.T."/>
            <person name="Lindner D.L."/>
        </authorList>
    </citation>
    <scope>NUCLEOTIDE SEQUENCE [LARGE SCALE GENOMIC DNA]</scope>
    <source>
        <strain evidence="17 18">UAMH 10579</strain>
    </source>
</reference>
<evidence type="ECO:0000256" key="15">
    <source>
        <dbReference type="SAM" id="MobiDB-lite"/>
    </source>
</evidence>
<comment type="similarity">
    <text evidence="3 14">Belongs to the glycosyltransferase 39 family.</text>
</comment>
<dbReference type="GO" id="GO:0004169">
    <property type="term" value="F:dolichyl-phosphate-mannose-protein mannosyltransferase activity"/>
    <property type="evidence" value="ECO:0007669"/>
    <property type="project" value="UniProtKB-UniRule"/>
</dbReference>
<dbReference type="OrthoDB" id="292747at2759"/>
<dbReference type="PANTHER" id="PTHR10050">
    <property type="entry name" value="DOLICHYL-PHOSPHATE-MANNOSE--PROTEIN MANNOSYLTRANSFERASE"/>
    <property type="match status" value="1"/>
</dbReference>
<dbReference type="SUPFAM" id="SSF82109">
    <property type="entry name" value="MIR domain"/>
    <property type="match status" value="1"/>
</dbReference>
<evidence type="ECO:0000256" key="7">
    <source>
        <dbReference type="ARBA" id="ARBA00022737"/>
    </source>
</evidence>
<evidence type="ECO:0000256" key="5">
    <source>
        <dbReference type="ARBA" id="ARBA00022679"/>
    </source>
</evidence>
<dbReference type="Pfam" id="PF02366">
    <property type="entry name" value="PMT"/>
    <property type="match status" value="1"/>
</dbReference>
<dbReference type="EMBL" id="KV460218">
    <property type="protein sequence ID" value="OBT98166.1"/>
    <property type="molecule type" value="Genomic_DNA"/>
</dbReference>
<feature type="transmembrane region" description="Helical" evidence="14">
    <location>
        <begin position="102"/>
        <end position="120"/>
    </location>
</feature>
<dbReference type="UniPathway" id="UPA00378"/>
<dbReference type="InterPro" id="IPR036300">
    <property type="entry name" value="MIR_dom_sf"/>
</dbReference>
<evidence type="ECO:0000313" key="17">
    <source>
        <dbReference type="EMBL" id="OBT98166.1"/>
    </source>
</evidence>
<evidence type="ECO:0000313" key="18">
    <source>
        <dbReference type="Proteomes" id="UP000091956"/>
    </source>
</evidence>
<dbReference type="GO" id="GO:0005789">
    <property type="term" value="C:endoplasmic reticulum membrane"/>
    <property type="evidence" value="ECO:0007669"/>
    <property type="project" value="UniProtKB-SubCell"/>
</dbReference>
<evidence type="ECO:0000256" key="11">
    <source>
        <dbReference type="ARBA" id="ARBA00023180"/>
    </source>
</evidence>
<dbReference type="PROSITE" id="PS50919">
    <property type="entry name" value="MIR"/>
    <property type="match status" value="1"/>
</dbReference>
<feature type="transmembrane region" description="Helical" evidence="14">
    <location>
        <begin position="601"/>
        <end position="619"/>
    </location>
</feature>
<evidence type="ECO:0000256" key="4">
    <source>
        <dbReference type="ARBA" id="ARBA00022676"/>
    </source>
</evidence>
<comment type="subcellular location">
    <subcellularLocation>
        <location evidence="1 14">Endoplasmic reticulum membrane</location>
        <topology evidence="1 14">Multi-pass membrane protein</topology>
    </subcellularLocation>
</comment>
<dbReference type="CDD" id="cd23285">
    <property type="entry name" value="beta-trefoil_MIR_PMT4-like"/>
    <property type="match status" value="1"/>
</dbReference>
<evidence type="ECO:0000256" key="8">
    <source>
        <dbReference type="ARBA" id="ARBA00022824"/>
    </source>
</evidence>
<keyword evidence="4 14" id="KW-0328">Glycosyltransferase</keyword>
<dbReference type="InterPro" id="IPR016093">
    <property type="entry name" value="MIR_motif"/>
</dbReference>
<evidence type="ECO:0000256" key="12">
    <source>
        <dbReference type="ARBA" id="ARBA00045085"/>
    </source>
</evidence>
<evidence type="ECO:0000256" key="9">
    <source>
        <dbReference type="ARBA" id="ARBA00022989"/>
    </source>
</evidence>
<feature type="transmembrane region" description="Helical" evidence="14">
    <location>
        <begin position="639"/>
        <end position="657"/>
    </location>
</feature>
<keyword evidence="6 14" id="KW-0812">Transmembrane</keyword>
<feature type="region of interest" description="Disordered" evidence="15">
    <location>
        <begin position="1"/>
        <end position="29"/>
    </location>
</feature>
<dbReference type="PANTHER" id="PTHR10050:SF51">
    <property type="entry name" value="PROTEIN O-MANNOSYL-TRANSFERASE 1"/>
    <property type="match status" value="1"/>
</dbReference>
<proteinExistence type="inferred from homology"/>
<dbReference type="Pfam" id="PF16192">
    <property type="entry name" value="PMT_4TMC"/>
    <property type="match status" value="1"/>
</dbReference>
<dbReference type="InterPro" id="IPR032421">
    <property type="entry name" value="PMT_4TMC"/>
</dbReference>
<dbReference type="EC" id="2.4.1.109" evidence="14"/>
<evidence type="ECO:0000256" key="1">
    <source>
        <dbReference type="ARBA" id="ARBA00004477"/>
    </source>
</evidence>
<gene>
    <name evidence="17" type="ORF">VE01_03732</name>
</gene>
<dbReference type="FunFam" id="2.80.10.50:FF:000044">
    <property type="entry name" value="Dolichyl-phosphate-mannose-protein mannosyltransferase 4"/>
    <property type="match status" value="1"/>
</dbReference>
<keyword evidence="9 14" id="KW-1133">Transmembrane helix</keyword>
<comment type="pathway">
    <text evidence="2 14">Protein modification; protein glycosylation.</text>
</comment>
<dbReference type="InterPro" id="IPR003342">
    <property type="entry name" value="ArnT-like_N"/>
</dbReference>
<feature type="transmembrane region" description="Helical" evidence="14">
    <location>
        <begin position="282"/>
        <end position="301"/>
    </location>
</feature>
<keyword evidence="10 14" id="KW-0472">Membrane</keyword>
<evidence type="ECO:0000259" key="16">
    <source>
        <dbReference type="PROSITE" id="PS50919"/>
    </source>
</evidence>
<feature type="domain" description="MIR" evidence="16">
    <location>
        <begin position="335"/>
        <end position="395"/>
    </location>
</feature>
<dbReference type="AlphaFoldDB" id="A0A1B8GQQ7"/>
<feature type="transmembrane region" description="Helical" evidence="14">
    <location>
        <begin position="233"/>
        <end position="261"/>
    </location>
</feature>
<keyword evidence="8 14" id="KW-0256">Endoplasmic reticulum</keyword>
<feature type="transmembrane region" description="Helical" evidence="14">
    <location>
        <begin position="191"/>
        <end position="213"/>
    </location>
</feature>
<protein>
    <recommendedName>
        <fullName evidence="14">Dolichyl-phosphate-mannose--protein mannosyltransferase</fullName>
        <ecNumber evidence="14">2.4.1.109</ecNumber>
    </recommendedName>
</protein>
<keyword evidence="7" id="KW-0677">Repeat</keyword>
<dbReference type="Pfam" id="PF02815">
    <property type="entry name" value="MIR"/>
    <property type="match status" value="1"/>
</dbReference>
<organism evidence="17 18">
    <name type="scientific">Pseudogymnoascus verrucosus</name>
    <dbReference type="NCBI Taxonomy" id="342668"/>
    <lineage>
        <taxon>Eukaryota</taxon>
        <taxon>Fungi</taxon>
        <taxon>Dikarya</taxon>
        <taxon>Ascomycota</taxon>
        <taxon>Pezizomycotina</taxon>
        <taxon>Leotiomycetes</taxon>
        <taxon>Thelebolales</taxon>
        <taxon>Thelebolaceae</taxon>
        <taxon>Pseudogymnoascus</taxon>
    </lineage>
</organism>
<dbReference type="STRING" id="342668.A0A1B8GQQ7"/>
<comment type="catalytic activity">
    <reaction evidence="13 14">
        <text>a di-trans,poly-cis-dolichyl beta-D-mannosyl phosphate + L-seryl-[protein] = 3-O-(alpha-D-mannosyl)-L-seryl-[protein] + a di-trans,poly-cis-dolichyl phosphate + H(+)</text>
        <dbReference type="Rhea" id="RHEA:17377"/>
        <dbReference type="Rhea" id="RHEA-COMP:9863"/>
        <dbReference type="Rhea" id="RHEA-COMP:13546"/>
        <dbReference type="Rhea" id="RHEA-COMP:19498"/>
        <dbReference type="Rhea" id="RHEA-COMP:19501"/>
        <dbReference type="ChEBI" id="CHEBI:15378"/>
        <dbReference type="ChEBI" id="CHEBI:29999"/>
        <dbReference type="ChEBI" id="CHEBI:57683"/>
        <dbReference type="ChEBI" id="CHEBI:58211"/>
        <dbReference type="ChEBI" id="CHEBI:137321"/>
        <dbReference type="EC" id="2.4.1.109"/>
    </reaction>
</comment>
<dbReference type="GeneID" id="28837118"/>
<dbReference type="RefSeq" id="XP_018131899.1">
    <property type="nucleotide sequence ID" value="XM_018273216.2"/>
</dbReference>
<sequence>MASPSPAGSVRHRGPAAASKKEKSPSGATLAVPADKGLVKANKGKAAPASEWDYKLALVIITVLAFATRFWGISHPNEVVFDEVHFGKFASYYLERTYFFDVHPPFGKLLFALMGWFVGYDGHFHFENIGDSYITNKVPYVAFRAMPALLGALTVPVVFDIMWESGYTLPACIVAAGLVLFDNAHIGQTRLILLDATLVFAMACSLLCYIRFYKLRHQPFGRKWWKWLLLTGFALSCVISTKYVGTFAFLTVGAAVAIDLWDLLDVNRRQGALSLIDFGKHFAARAFGLIFVPFLFYLFWFQVHFSILTKSGPGDDFMTPQFQETLSDNLMTTNAVTINYFDNIVLRHKETKTYLHSHPDKYPLRYDDGRVSSQGQQVTGYPFNDTNNHWEILPADGADTPNRIVRNHELVKLRHVVTNTILLSHDVASPYYPTNQEFSTVPLEDAHGSRHNDTLFEIRIENGKPNQEFKSLAAQFKLIHNPSKVAMWTHTTPLPDWAYKQQEINGNKNVAQSSNVWFVDEIPSIPADSPRLQREARQVKTMPFLKKWFEVQRAMFHHNNALTSSHPYASQPFHWPFLLRGVSFWTHNDTRSQIYFLGNPVGWWLASSLLAVYVGIIAADQLSLRRGADALDIRTRSRLYNSTGFFFIAWALHYLPFYLMGRQLFLHHYLPAHLASCLVTGALLEFIFTIEPVALEEAGFTVAESGTKHGSPMSARSLPARERLGGQSLLASWAAAGVIMVAVVGGWWFFVPLTYGFPLSVEEVMARKWLGYDLHFAK</sequence>
<accession>A0A1B8GQQ7</accession>
<evidence type="ECO:0000256" key="14">
    <source>
        <dbReference type="RuleBase" id="RU367007"/>
    </source>
</evidence>
<evidence type="ECO:0000256" key="2">
    <source>
        <dbReference type="ARBA" id="ARBA00004922"/>
    </source>
</evidence>
<comment type="function">
    <text evidence="14">Transfers mannose from Dol-P-mannose to Ser or Thr residues on proteins.</text>
</comment>
<evidence type="ECO:0000256" key="10">
    <source>
        <dbReference type="ARBA" id="ARBA00023136"/>
    </source>
</evidence>
<feature type="transmembrane region" description="Helical" evidence="14">
    <location>
        <begin position="729"/>
        <end position="750"/>
    </location>
</feature>
<feature type="transmembrane region" description="Helical" evidence="14">
    <location>
        <begin position="52"/>
        <end position="72"/>
    </location>
</feature>
<dbReference type="InterPro" id="IPR027005">
    <property type="entry name" value="PMT-like"/>
</dbReference>
<keyword evidence="18" id="KW-1185">Reference proteome</keyword>
<dbReference type="Proteomes" id="UP000091956">
    <property type="component" value="Unassembled WGS sequence"/>
</dbReference>
<dbReference type="SMART" id="SM00472">
    <property type="entry name" value="MIR"/>
    <property type="match status" value="3"/>
</dbReference>
<name>A0A1B8GQQ7_9PEZI</name>
<comment type="catalytic activity">
    <reaction evidence="12 14">
        <text>a di-trans,poly-cis-dolichyl beta-D-mannosyl phosphate + L-threonyl-[protein] = 3-O-(alpha-D-mannosyl)-L-threonyl-[protein] + a di-trans,poly-cis-dolichyl phosphate + H(+)</text>
        <dbReference type="Rhea" id="RHEA:53396"/>
        <dbReference type="Rhea" id="RHEA-COMP:11060"/>
        <dbReference type="Rhea" id="RHEA-COMP:13547"/>
        <dbReference type="Rhea" id="RHEA-COMP:19498"/>
        <dbReference type="Rhea" id="RHEA-COMP:19501"/>
        <dbReference type="ChEBI" id="CHEBI:15378"/>
        <dbReference type="ChEBI" id="CHEBI:30013"/>
        <dbReference type="ChEBI" id="CHEBI:57683"/>
        <dbReference type="ChEBI" id="CHEBI:58211"/>
        <dbReference type="ChEBI" id="CHEBI:137323"/>
        <dbReference type="EC" id="2.4.1.109"/>
    </reaction>
</comment>
<keyword evidence="5 14" id="KW-0808">Transferase</keyword>
<evidence type="ECO:0000256" key="6">
    <source>
        <dbReference type="ARBA" id="ARBA00022692"/>
    </source>
</evidence>
<evidence type="ECO:0000256" key="3">
    <source>
        <dbReference type="ARBA" id="ARBA00007222"/>
    </source>
</evidence>
<dbReference type="Gene3D" id="2.80.10.50">
    <property type="match status" value="1"/>
</dbReference>